<feature type="compositionally biased region" description="Polar residues" evidence="1">
    <location>
        <begin position="27"/>
        <end position="37"/>
    </location>
</feature>
<keyword evidence="3" id="KW-1185">Reference proteome</keyword>
<protein>
    <submittedName>
        <fullName evidence="2">Uncharacterized protein</fullName>
    </submittedName>
</protein>
<dbReference type="RefSeq" id="XP_040723115.1">
    <property type="nucleotide sequence ID" value="XM_040871528.1"/>
</dbReference>
<dbReference type="EMBL" id="MCFI01000019">
    <property type="protein sequence ID" value="ORY77730.1"/>
    <property type="molecule type" value="Genomic_DNA"/>
</dbReference>
<dbReference type="AlphaFoldDB" id="A0A1Y2F1J6"/>
<evidence type="ECO:0000313" key="3">
    <source>
        <dbReference type="Proteomes" id="UP000193685"/>
    </source>
</evidence>
<organism evidence="2 3">
    <name type="scientific">Protomyces lactucae-debilis</name>
    <dbReference type="NCBI Taxonomy" id="2754530"/>
    <lineage>
        <taxon>Eukaryota</taxon>
        <taxon>Fungi</taxon>
        <taxon>Dikarya</taxon>
        <taxon>Ascomycota</taxon>
        <taxon>Taphrinomycotina</taxon>
        <taxon>Taphrinomycetes</taxon>
        <taxon>Taphrinales</taxon>
        <taxon>Protomycetaceae</taxon>
        <taxon>Protomyces</taxon>
    </lineage>
</organism>
<evidence type="ECO:0000256" key="1">
    <source>
        <dbReference type="SAM" id="MobiDB-lite"/>
    </source>
</evidence>
<evidence type="ECO:0000313" key="2">
    <source>
        <dbReference type="EMBL" id="ORY77730.1"/>
    </source>
</evidence>
<name>A0A1Y2F1J6_PROLT</name>
<accession>A0A1Y2F1J6</accession>
<dbReference type="GeneID" id="63788127"/>
<feature type="region of interest" description="Disordered" evidence="1">
    <location>
        <begin position="1"/>
        <end position="80"/>
    </location>
</feature>
<sequence>MSNEQTPLQMEDEILARSEGLHPGGLSRSTPTNSANNGKLEGNIAGAPASVGSHPQHNPAVLSHTQQARSITSDKPHVSLGDKIKGQAKVIAGAMKHDVNLAQEGEDLKAGDKDRLH</sequence>
<gene>
    <name evidence="2" type="ORF">BCR37DRAFT_394821</name>
</gene>
<proteinExistence type="predicted"/>
<reference evidence="2 3" key="1">
    <citation type="submission" date="2016-07" db="EMBL/GenBank/DDBJ databases">
        <title>Pervasive Adenine N6-methylation of Active Genes in Fungi.</title>
        <authorList>
            <consortium name="DOE Joint Genome Institute"/>
            <person name="Mondo S.J."/>
            <person name="Dannebaum R.O."/>
            <person name="Kuo R.C."/>
            <person name="Labutti K."/>
            <person name="Haridas S."/>
            <person name="Kuo A."/>
            <person name="Salamov A."/>
            <person name="Ahrendt S.R."/>
            <person name="Lipzen A."/>
            <person name="Sullivan W."/>
            <person name="Andreopoulos W.B."/>
            <person name="Clum A."/>
            <person name="Lindquist E."/>
            <person name="Daum C."/>
            <person name="Ramamoorthy G.K."/>
            <person name="Gryganskyi A."/>
            <person name="Culley D."/>
            <person name="Magnuson J.K."/>
            <person name="James T.Y."/>
            <person name="O'Malley M.A."/>
            <person name="Stajich J.E."/>
            <person name="Spatafora J.W."/>
            <person name="Visel A."/>
            <person name="Grigoriev I.V."/>
        </authorList>
    </citation>
    <scope>NUCLEOTIDE SEQUENCE [LARGE SCALE GENOMIC DNA]</scope>
    <source>
        <strain evidence="2 3">12-1054</strain>
    </source>
</reference>
<comment type="caution">
    <text evidence="2">The sequence shown here is derived from an EMBL/GenBank/DDBJ whole genome shotgun (WGS) entry which is preliminary data.</text>
</comment>
<dbReference type="Proteomes" id="UP000193685">
    <property type="component" value="Unassembled WGS sequence"/>
</dbReference>